<sequence>MVEPRPLYRPAFVRSEIQSTSTSQDPWNAQAESLVAPTPTASCHSQEALLHQRQQSDSPPTCGYIRGDPASAVTCPISWYCATSQTYVGCCEASPATCVAFYTTCYDFLGSNCDNACLNNAQNLVCDTNLPYCAEYLYEGASTGYGCASFRGYTVDVLLTSKSNLGVLTTPTTQTPTSVNDSSVSTTKSPSESGSVSQSGFGTGAIVGVSVGGVAIIVLLALLILCVRRRRNRDKITKNVAYSNIPNLSENPTLEAMSYQGHKKESPSTLNTFPSPRSDTRGYSWQGSTTQHGSHFGYHDLSSSFPMGQLHPVEMPTCECFPERTGVRHTPDTKDDLEL</sequence>
<comment type="caution">
    <text evidence="3">The sequence shown here is derived from an EMBL/GenBank/DDBJ whole genome shotgun (WGS) entry which is preliminary data.</text>
</comment>
<dbReference type="OrthoDB" id="5347452at2759"/>
<protein>
    <recommendedName>
        <fullName evidence="5">Mid2 domain-containing protein</fullName>
    </recommendedName>
</protein>
<keyword evidence="2" id="KW-0812">Transmembrane</keyword>
<reference evidence="3 4" key="1">
    <citation type="submission" date="2017-03" db="EMBL/GenBank/DDBJ databases">
        <title>Genomes of endolithic fungi from Antarctica.</title>
        <authorList>
            <person name="Coleine C."/>
            <person name="Masonjones S."/>
            <person name="Stajich J.E."/>
        </authorList>
    </citation>
    <scope>NUCLEOTIDE SEQUENCE [LARGE SCALE GENOMIC DNA]</scope>
    <source>
        <strain evidence="3 4">CCFEE 6314</strain>
    </source>
</reference>
<evidence type="ECO:0000256" key="2">
    <source>
        <dbReference type="SAM" id="Phobius"/>
    </source>
</evidence>
<dbReference type="EMBL" id="NAJM01000002">
    <property type="protein sequence ID" value="RVX75178.1"/>
    <property type="molecule type" value="Genomic_DNA"/>
</dbReference>
<name>A0A438NHH8_EXOME</name>
<gene>
    <name evidence="3" type="ORF">B0A52_00530</name>
</gene>
<evidence type="ECO:0008006" key="5">
    <source>
        <dbReference type="Google" id="ProtNLM"/>
    </source>
</evidence>
<feature type="region of interest" description="Disordered" evidence="1">
    <location>
        <begin position="170"/>
        <end position="198"/>
    </location>
</feature>
<evidence type="ECO:0000313" key="3">
    <source>
        <dbReference type="EMBL" id="RVX75178.1"/>
    </source>
</evidence>
<accession>A0A438NHH8</accession>
<feature type="compositionally biased region" description="Polar residues" evidence="1">
    <location>
        <begin position="267"/>
        <end position="289"/>
    </location>
</feature>
<keyword evidence="2" id="KW-1133">Transmembrane helix</keyword>
<evidence type="ECO:0000256" key="1">
    <source>
        <dbReference type="SAM" id="MobiDB-lite"/>
    </source>
</evidence>
<feature type="transmembrane region" description="Helical" evidence="2">
    <location>
        <begin position="205"/>
        <end position="227"/>
    </location>
</feature>
<dbReference type="AlphaFoldDB" id="A0A438NHH8"/>
<keyword evidence="2" id="KW-0472">Membrane</keyword>
<feature type="region of interest" description="Disordered" evidence="1">
    <location>
        <begin position="264"/>
        <end position="289"/>
    </location>
</feature>
<proteinExistence type="predicted"/>
<dbReference type="VEuPathDB" id="FungiDB:PV10_00015"/>
<dbReference type="Proteomes" id="UP000288859">
    <property type="component" value="Unassembled WGS sequence"/>
</dbReference>
<organism evidence="3 4">
    <name type="scientific">Exophiala mesophila</name>
    <name type="common">Black yeast-like fungus</name>
    <dbReference type="NCBI Taxonomy" id="212818"/>
    <lineage>
        <taxon>Eukaryota</taxon>
        <taxon>Fungi</taxon>
        <taxon>Dikarya</taxon>
        <taxon>Ascomycota</taxon>
        <taxon>Pezizomycotina</taxon>
        <taxon>Eurotiomycetes</taxon>
        <taxon>Chaetothyriomycetidae</taxon>
        <taxon>Chaetothyriales</taxon>
        <taxon>Herpotrichiellaceae</taxon>
        <taxon>Exophiala</taxon>
    </lineage>
</organism>
<evidence type="ECO:0000313" key="4">
    <source>
        <dbReference type="Proteomes" id="UP000288859"/>
    </source>
</evidence>